<dbReference type="OrthoDB" id="23890at2157"/>
<accession>A0A650CEP8</accession>
<keyword evidence="7" id="KW-1185">Reference proteome</keyword>
<dbReference type="KEGG" id="soh:D1869_02965"/>
<keyword evidence="2" id="KW-0520">NAD</keyword>
<dbReference type="EMBL" id="JACHFY010000002">
    <property type="protein sequence ID" value="MBB5252785.1"/>
    <property type="molecule type" value="Genomic_DNA"/>
</dbReference>
<dbReference type="PIRSF" id="PIRSF000103">
    <property type="entry name" value="HIBADH"/>
    <property type="match status" value="1"/>
</dbReference>
<name>A0A650CEP8_SULOH</name>
<reference evidence="5 8" key="2">
    <citation type="submission" date="2020-08" db="EMBL/GenBank/DDBJ databases">
        <title>Genomic Encyclopedia of Type Strains, Phase IV (KMG-IV): sequencing the most valuable type-strain genomes for metagenomic binning, comparative biology and taxonomic classification.</title>
        <authorList>
            <person name="Goeker M."/>
        </authorList>
    </citation>
    <scope>NUCLEOTIDE SEQUENCE [LARGE SCALE GENOMIC DNA]</scope>
    <source>
        <strain evidence="5 8">DSM 12421</strain>
    </source>
</reference>
<dbReference type="RefSeq" id="WP_156013837.1">
    <property type="nucleotide sequence ID" value="NZ_CP045484.1"/>
</dbReference>
<feature type="domain" description="3-hydroxyisobutyrate dehydrogenase-like NAD-binding" evidence="4">
    <location>
        <begin position="161"/>
        <end position="282"/>
    </location>
</feature>
<organism evidence="6 7">
    <name type="scientific">Sulfurisphaera ohwakuensis</name>
    <dbReference type="NCBI Taxonomy" id="69656"/>
    <lineage>
        <taxon>Archaea</taxon>
        <taxon>Thermoproteota</taxon>
        <taxon>Thermoprotei</taxon>
        <taxon>Sulfolobales</taxon>
        <taxon>Sulfolobaceae</taxon>
        <taxon>Sulfurisphaera</taxon>
    </lineage>
</organism>
<dbReference type="GO" id="GO:0008442">
    <property type="term" value="F:3-hydroxyisobutyrate dehydrogenase activity"/>
    <property type="evidence" value="ECO:0007669"/>
    <property type="project" value="UniProtKB-EC"/>
</dbReference>
<dbReference type="SUPFAM" id="SSF48179">
    <property type="entry name" value="6-phosphogluconate dehydrogenase C-terminal domain-like"/>
    <property type="match status" value="1"/>
</dbReference>
<dbReference type="Proteomes" id="UP000427373">
    <property type="component" value="Chromosome"/>
</dbReference>
<gene>
    <name evidence="6" type="ORF">D1869_02965</name>
    <name evidence="5" type="ORF">HNQ62_000518</name>
</gene>
<dbReference type="InterPro" id="IPR013328">
    <property type="entry name" value="6PGD_dom2"/>
</dbReference>
<evidence type="ECO:0000313" key="5">
    <source>
        <dbReference type="EMBL" id="MBB5252785.1"/>
    </source>
</evidence>
<dbReference type="Gene3D" id="1.10.1040.10">
    <property type="entry name" value="N-(1-d-carboxylethyl)-l-norvaline Dehydrogenase, domain 2"/>
    <property type="match status" value="1"/>
</dbReference>
<dbReference type="Pfam" id="PF14833">
    <property type="entry name" value="NAD_binding_11"/>
    <property type="match status" value="1"/>
</dbReference>
<evidence type="ECO:0000313" key="6">
    <source>
        <dbReference type="EMBL" id="QGR16274.1"/>
    </source>
</evidence>
<dbReference type="AlphaFoldDB" id="A0A650CEP8"/>
<dbReference type="EC" id="1.1.1.31" evidence="5"/>
<reference evidence="6 7" key="1">
    <citation type="submission" date="2019-10" db="EMBL/GenBank/DDBJ databases">
        <title>Genome Sequences from Six Type Strain Members of the Archaeal Family Sulfolobaceae: Acidianus ambivalens, Acidianus infernus, Metallosphaera prunae, Stygiolobus azoricus, Sulfolobus metallicus, and Sulfurisphaera ohwakuensis.</title>
        <authorList>
            <person name="Counts J.A."/>
            <person name="Kelly R.M."/>
        </authorList>
    </citation>
    <scope>NUCLEOTIDE SEQUENCE [LARGE SCALE GENOMIC DNA]</scope>
    <source>
        <strain evidence="6 7">TA-1</strain>
    </source>
</reference>
<dbReference type="GO" id="GO:0051287">
    <property type="term" value="F:NAD binding"/>
    <property type="evidence" value="ECO:0007669"/>
    <property type="project" value="InterPro"/>
</dbReference>
<dbReference type="Pfam" id="PF03446">
    <property type="entry name" value="NAD_binding_2"/>
    <property type="match status" value="1"/>
</dbReference>
<proteinExistence type="predicted"/>
<evidence type="ECO:0000256" key="2">
    <source>
        <dbReference type="ARBA" id="ARBA00023027"/>
    </source>
</evidence>
<sequence length="289" mass="31456">MRVGLAGLGVMGYRIGANLVKAGKLDVVYNRTVSRAEQFSKEYGVKYVTDPKELIKSVDLLITMLADDSAVSSFLLPLSPYAKDKIIVDMSTISPSTSISIANEIMKNGGIMYDAPVIGTSIFAEQKKLTVLLGGPESHVNTVTEILKETASTIIYMGKNGMGLYAKLVNNLMVGVYVAALAEAYNFGISAGLKPEDVRKVLALYGSAKSPTSELKVPKMMNSDYSTQFATKHMRKDLEIITKETQNLHVVNPLSSLALQLYRFAEALGYSESDYAAVLEVYKKANLVK</sequence>
<feature type="domain" description="6-phosphogluconate dehydrogenase NADP-binding" evidence="3">
    <location>
        <begin position="2"/>
        <end position="158"/>
    </location>
</feature>
<evidence type="ECO:0000256" key="1">
    <source>
        <dbReference type="ARBA" id="ARBA00023002"/>
    </source>
</evidence>
<evidence type="ECO:0000313" key="7">
    <source>
        <dbReference type="Proteomes" id="UP000427373"/>
    </source>
</evidence>
<dbReference type="GeneID" id="42800174"/>
<keyword evidence="1 5" id="KW-0560">Oxidoreductase</keyword>
<evidence type="ECO:0000259" key="3">
    <source>
        <dbReference type="Pfam" id="PF03446"/>
    </source>
</evidence>
<evidence type="ECO:0000259" key="4">
    <source>
        <dbReference type="Pfam" id="PF14833"/>
    </source>
</evidence>
<dbReference type="InterPro" id="IPR008927">
    <property type="entry name" value="6-PGluconate_DH-like_C_sf"/>
</dbReference>
<dbReference type="InterPro" id="IPR015815">
    <property type="entry name" value="HIBADH-related"/>
</dbReference>
<dbReference type="GO" id="GO:0050661">
    <property type="term" value="F:NADP binding"/>
    <property type="evidence" value="ECO:0007669"/>
    <property type="project" value="InterPro"/>
</dbReference>
<dbReference type="Gene3D" id="3.40.50.720">
    <property type="entry name" value="NAD(P)-binding Rossmann-like Domain"/>
    <property type="match status" value="1"/>
</dbReference>
<evidence type="ECO:0000313" key="8">
    <source>
        <dbReference type="Proteomes" id="UP000582213"/>
    </source>
</evidence>
<dbReference type="InterPro" id="IPR006115">
    <property type="entry name" value="6PGDH_NADP-bd"/>
</dbReference>
<dbReference type="Proteomes" id="UP000582213">
    <property type="component" value="Unassembled WGS sequence"/>
</dbReference>
<dbReference type="PANTHER" id="PTHR43060">
    <property type="entry name" value="3-HYDROXYISOBUTYRATE DEHYDROGENASE-LIKE 1, MITOCHONDRIAL-RELATED"/>
    <property type="match status" value="1"/>
</dbReference>
<dbReference type="SUPFAM" id="SSF51735">
    <property type="entry name" value="NAD(P)-binding Rossmann-fold domains"/>
    <property type="match status" value="1"/>
</dbReference>
<dbReference type="EMBL" id="CP045484">
    <property type="protein sequence ID" value="QGR16274.1"/>
    <property type="molecule type" value="Genomic_DNA"/>
</dbReference>
<protein>
    <submittedName>
        <fullName evidence="5">3-hydroxyisobutyrate dehydrogenase</fullName>
        <ecNumber evidence="5">1.1.1.31</ecNumber>
    </submittedName>
    <submittedName>
        <fullName evidence="6">NAD-binding protein</fullName>
    </submittedName>
</protein>
<dbReference type="PANTHER" id="PTHR43060:SF15">
    <property type="entry name" value="3-HYDROXYISOBUTYRATE DEHYDROGENASE-LIKE 1, MITOCHONDRIAL-RELATED"/>
    <property type="match status" value="1"/>
</dbReference>
<dbReference type="InterPro" id="IPR036291">
    <property type="entry name" value="NAD(P)-bd_dom_sf"/>
</dbReference>
<dbReference type="InterPro" id="IPR029154">
    <property type="entry name" value="HIBADH-like_NADP-bd"/>
</dbReference>